<reference evidence="1" key="1">
    <citation type="submission" date="2020-11" db="EMBL/GenBank/DDBJ databases">
        <authorList>
            <consortium name="DOE Joint Genome Institute"/>
            <person name="Ahrendt S."/>
            <person name="Riley R."/>
            <person name="Andreopoulos W."/>
            <person name="Labutti K."/>
            <person name="Pangilinan J."/>
            <person name="Ruiz-Duenas F.J."/>
            <person name="Barrasa J.M."/>
            <person name="Sanchez-Garcia M."/>
            <person name="Camarero S."/>
            <person name="Miyauchi S."/>
            <person name="Serrano A."/>
            <person name="Linde D."/>
            <person name="Babiker R."/>
            <person name="Drula E."/>
            <person name="Ayuso-Fernandez I."/>
            <person name="Pacheco R."/>
            <person name="Padilla G."/>
            <person name="Ferreira P."/>
            <person name="Barriuso J."/>
            <person name="Kellner H."/>
            <person name="Castanera R."/>
            <person name="Alfaro M."/>
            <person name="Ramirez L."/>
            <person name="Pisabarro A.G."/>
            <person name="Kuo A."/>
            <person name="Tritt A."/>
            <person name="Lipzen A."/>
            <person name="He G."/>
            <person name="Yan M."/>
            <person name="Ng V."/>
            <person name="Cullen D."/>
            <person name="Martin F."/>
            <person name="Rosso M.-N."/>
            <person name="Henrissat B."/>
            <person name="Hibbett D."/>
            <person name="Martinez A.T."/>
            <person name="Grigoriev I.V."/>
        </authorList>
    </citation>
    <scope>NUCLEOTIDE SEQUENCE</scope>
    <source>
        <strain evidence="1">MF-IS2</strain>
    </source>
</reference>
<dbReference type="AlphaFoldDB" id="A0A9P5WW08"/>
<comment type="caution">
    <text evidence="1">The sequence shown here is derived from an EMBL/GenBank/DDBJ whole genome shotgun (WGS) entry which is preliminary data.</text>
</comment>
<gene>
    <name evidence="1" type="ORF">P691DRAFT_785734</name>
</gene>
<accession>A0A9P5WW08</accession>
<dbReference type="Proteomes" id="UP000807342">
    <property type="component" value="Unassembled WGS sequence"/>
</dbReference>
<evidence type="ECO:0000313" key="2">
    <source>
        <dbReference type="Proteomes" id="UP000807342"/>
    </source>
</evidence>
<protein>
    <submittedName>
        <fullName evidence="1">Uncharacterized protein</fullName>
    </submittedName>
</protein>
<name>A0A9P5WW08_9AGAR</name>
<organism evidence="1 2">
    <name type="scientific">Macrolepiota fuliginosa MF-IS2</name>
    <dbReference type="NCBI Taxonomy" id="1400762"/>
    <lineage>
        <taxon>Eukaryota</taxon>
        <taxon>Fungi</taxon>
        <taxon>Dikarya</taxon>
        <taxon>Basidiomycota</taxon>
        <taxon>Agaricomycotina</taxon>
        <taxon>Agaricomycetes</taxon>
        <taxon>Agaricomycetidae</taxon>
        <taxon>Agaricales</taxon>
        <taxon>Agaricineae</taxon>
        <taxon>Agaricaceae</taxon>
        <taxon>Macrolepiota</taxon>
    </lineage>
</organism>
<sequence length="176" mass="19830">MSGTVLMIATCSSILQLPWQFYQQHLLGHQLSVQPPLTLPKILPLAKVVANNFWLMRLPHCDTFGSLHITINSNSKFDDGKWDGQVGIYKGIDGNHVLVCISSNAPLLLVPYWYLDWTCPSQKWQMVHCLETGKFSGVWYLLFEYGEVQSKVTVFHGGNKGKSFHDIPMHLLTAAS</sequence>
<keyword evidence="2" id="KW-1185">Reference proteome</keyword>
<proteinExistence type="predicted"/>
<dbReference type="OrthoDB" id="3048815at2759"/>
<dbReference type="EMBL" id="MU153823">
    <property type="protein sequence ID" value="KAF9439618.1"/>
    <property type="molecule type" value="Genomic_DNA"/>
</dbReference>
<evidence type="ECO:0000313" key="1">
    <source>
        <dbReference type="EMBL" id="KAF9439618.1"/>
    </source>
</evidence>